<comment type="caution">
    <text evidence="2">The sequence shown here is derived from an EMBL/GenBank/DDBJ whole genome shotgun (WGS) entry which is preliminary data.</text>
</comment>
<evidence type="ECO:0000313" key="3">
    <source>
        <dbReference type="Proteomes" id="UP001597548"/>
    </source>
</evidence>
<evidence type="ECO:0000313" key="2">
    <source>
        <dbReference type="EMBL" id="MFD2914807.1"/>
    </source>
</evidence>
<organism evidence="2 3">
    <name type="scientific">Psychroserpens luteus</name>
    <dbReference type="NCBI Taxonomy" id="1434066"/>
    <lineage>
        <taxon>Bacteria</taxon>
        <taxon>Pseudomonadati</taxon>
        <taxon>Bacteroidota</taxon>
        <taxon>Flavobacteriia</taxon>
        <taxon>Flavobacteriales</taxon>
        <taxon>Flavobacteriaceae</taxon>
        <taxon>Psychroserpens</taxon>
    </lineage>
</organism>
<feature type="transmembrane region" description="Helical" evidence="1">
    <location>
        <begin position="43"/>
        <end position="67"/>
    </location>
</feature>
<keyword evidence="1" id="KW-0472">Membrane</keyword>
<reference evidence="3" key="1">
    <citation type="journal article" date="2019" name="Int. J. Syst. Evol. Microbiol.">
        <title>The Global Catalogue of Microorganisms (GCM) 10K type strain sequencing project: providing services to taxonomists for standard genome sequencing and annotation.</title>
        <authorList>
            <consortium name="The Broad Institute Genomics Platform"/>
            <consortium name="The Broad Institute Genome Sequencing Center for Infectious Disease"/>
            <person name="Wu L."/>
            <person name="Ma J."/>
        </authorList>
    </citation>
    <scope>NUCLEOTIDE SEQUENCE [LARGE SCALE GENOMIC DNA]</scope>
    <source>
        <strain evidence="3">KCTC 32514</strain>
    </source>
</reference>
<accession>A0ABW5ZSZ3</accession>
<feature type="transmembrane region" description="Helical" evidence="1">
    <location>
        <begin position="79"/>
        <end position="99"/>
    </location>
</feature>
<keyword evidence="1" id="KW-0812">Transmembrane</keyword>
<evidence type="ECO:0000256" key="1">
    <source>
        <dbReference type="SAM" id="Phobius"/>
    </source>
</evidence>
<protein>
    <recommendedName>
        <fullName evidence="4">DUF3784 domain-containing protein</fullName>
    </recommendedName>
</protein>
<keyword evidence="3" id="KW-1185">Reference proteome</keyword>
<dbReference type="RefSeq" id="WP_194507522.1">
    <property type="nucleotide sequence ID" value="NZ_JADILU010000003.1"/>
</dbReference>
<evidence type="ECO:0008006" key="4">
    <source>
        <dbReference type="Google" id="ProtNLM"/>
    </source>
</evidence>
<dbReference type="EMBL" id="JBHUOS010000001">
    <property type="protein sequence ID" value="MFD2914807.1"/>
    <property type="molecule type" value="Genomic_DNA"/>
</dbReference>
<name>A0ABW5ZSZ3_9FLAO</name>
<keyword evidence="1" id="KW-1133">Transmembrane helix</keyword>
<sequence>MKYAIKSILFALFGIGFVIYLNFELAELYELELYNDLKTENELAPNIFIIGKLNKVITLLIAVIAMALGVKSVQLKNRIGLVGILLSAILMVLTFIPIWQYI</sequence>
<proteinExistence type="predicted"/>
<feature type="transmembrane region" description="Helical" evidence="1">
    <location>
        <begin position="7"/>
        <end position="23"/>
    </location>
</feature>
<gene>
    <name evidence="2" type="ORF">ACFS29_04090</name>
</gene>
<dbReference type="Proteomes" id="UP001597548">
    <property type="component" value="Unassembled WGS sequence"/>
</dbReference>